<dbReference type="PANTHER" id="PTHR13774:SF17">
    <property type="entry name" value="PHENAZINE BIOSYNTHESIS-LIKE DOMAIN-CONTAINING PROTEIN"/>
    <property type="match status" value="1"/>
</dbReference>
<evidence type="ECO:0000256" key="2">
    <source>
        <dbReference type="ARBA" id="ARBA00023235"/>
    </source>
</evidence>
<dbReference type="NCBIfam" id="TIGR00654">
    <property type="entry name" value="PhzF_family"/>
    <property type="match status" value="1"/>
</dbReference>
<protein>
    <submittedName>
        <fullName evidence="3">Phenazine biosynthesis protein</fullName>
    </submittedName>
</protein>
<reference evidence="3" key="1">
    <citation type="submission" date="2022-04" db="EMBL/GenBank/DDBJ databases">
        <title>Complete genome sequence of a cyanobacterium, Nostoc sp. SO-36, isolated in Antarctica.</title>
        <authorList>
            <person name="Kanesaki Y."/>
            <person name="Effendi D."/>
            <person name="Sakamoto T."/>
            <person name="Ohtani S."/>
            <person name="Awai K."/>
        </authorList>
    </citation>
    <scope>NUCLEOTIDE SEQUENCE</scope>
    <source>
        <strain evidence="3">SO-36</strain>
    </source>
</reference>
<dbReference type="PANTHER" id="PTHR13774">
    <property type="entry name" value="PHENAZINE BIOSYNTHESIS PROTEIN"/>
    <property type="match status" value="1"/>
</dbReference>
<dbReference type="Proteomes" id="UP001055453">
    <property type="component" value="Chromosome"/>
</dbReference>
<dbReference type="PIRSF" id="PIRSF016184">
    <property type="entry name" value="PhzC_PhzF"/>
    <property type="match status" value="1"/>
</dbReference>
<sequence length="280" mass="30678">MNWEAPSVLRRGSSLGQTITQVDAFTNTPFAGNSAAVCVLPAPQDEGWMQNVAQEMNLSETAFLVKQDDGFNLRWFTPMVEVPLCGHATLASAHVLWSEGYLSANEMARFYTKSGVLIAKLQGEWIELDFPVNHSQAAIAPPELSQVLGVPYKSVLQNSLGYLVELESEELVRQVQPNFQLLKTLSISGLIVTSTANSDSEYDFVSRFFAPGLGINEDPVTGAAHCCLAPFWRDRLHKDEFLAYQASSRGGVVKVDYDGGDRVFLSGQAVTVMRGELITP</sequence>
<keyword evidence="4" id="KW-1185">Reference proteome</keyword>
<dbReference type="EMBL" id="AP025732">
    <property type="protein sequence ID" value="BDI14596.1"/>
    <property type="molecule type" value="Genomic_DNA"/>
</dbReference>
<evidence type="ECO:0000313" key="4">
    <source>
        <dbReference type="Proteomes" id="UP001055453"/>
    </source>
</evidence>
<accession>A0ABM7YVG0</accession>
<dbReference type="Gene3D" id="3.10.310.10">
    <property type="entry name" value="Diaminopimelate Epimerase, Chain A, domain 1"/>
    <property type="match status" value="2"/>
</dbReference>
<dbReference type="Pfam" id="PF02567">
    <property type="entry name" value="PhzC-PhzF"/>
    <property type="match status" value="1"/>
</dbReference>
<evidence type="ECO:0000256" key="1">
    <source>
        <dbReference type="ARBA" id="ARBA00008270"/>
    </source>
</evidence>
<keyword evidence="2" id="KW-0413">Isomerase</keyword>
<proteinExistence type="inferred from homology"/>
<evidence type="ECO:0000313" key="3">
    <source>
        <dbReference type="EMBL" id="BDI14596.1"/>
    </source>
</evidence>
<name>A0ABM7YVG0_NOSCO</name>
<comment type="similarity">
    <text evidence="1">Belongs to the PhzF family.</text>
</comment>
<dbReference type="InterPro" id="IPR003719">
    <property type="entry name" value="Phenazine_PhzF-like"/>
</dbReference>
<gene>
    <name evidence="3" type="ORF">ANSO36C_03980</name>
</gene>
<dbReference type="SUPFAM" id="SSF54506">
    <property type="entry name" value="Diaminopimelate epimerase-like"/>
    <property type="match status" value="1"/>
</dbReference>
<organism evidence="3 4">
    <name type="scientific">Nostoc cf. commune SO-36</name>
    <dbReference type="NCBI Taxonomy" id="449208"/>
    <lineage>
        <taxon>Bacteria</taxon>
        <taxon>Bacillati</taxon>
        <taxon>Cyanobacteriota</taxon>
        <taxon>Cyanophyceae</taxon>
        <taxon>Nostocales</taxon>
        <taxon>Nostocaceae</taxon>
        <taxon>Nostoc</taxon>
    </lineage>
</organism>